<protein>
    <submittedName>
        <fullName evidence="3">Glycosyltransferase family 4 protein</fullName>
        <ecNumber evidence="3">2.4.-.-</ecNumber>
    </submittedName>
</protein>
<feature type="domain" description="Glycosyl transferase family 1" evidence="1">
    <location>
        <begin position="186"/>
        <end position="343"/>
    </location>
</feature>
<evidence type="ECO:0000313" key="3">
    <source>
        <dbReference type="EMBL" id="MFH0264209.1"/>
    </source>
</evidence>
<name>A0ABW7IRI5_9VIBR</name>
<proteinExistence type="predicted"/>
<evidence type="ECO:0000259" key="2">
    <source>
        <dbReference type="Pfam" id="PF13439"/>
    </source>
</evidence>
<feature type="domain" description="Glycosyltransferase subfamily 4-like N-terminal" evidence="2">
    <location>
        <begin position="13"/>
        <end position="171"/>
    </location>
</feature>
<dbReference type="InterPro" id="IPR028098">
    <property type="entry name" value="Glyco_trans_4-like_N"/>
</dbReference>
<dbReference type="EC" id="2.4.-.-" evidence="3"/>
<reference evidence="3 4" key="1">
    <citation type="submission" date="2024-10" db="EMBL/GenBank/DDBJ databases">
        <authorList>
            <person name="Yibar A."/>
            <person name="Saticioglu I.B."/>
            <person name="Duman M."/>
            <person name="Ajmi N."/>
            <person name="Gurler F."/>
            <person name="Ay H."/>
            <person name="Onuk E."/>
            <person name="Guler S."/>
            <person name="Romalde J.L."/>
        </authorList>
    </citation>
    <scope>NUCLEOTIDE SEQUENCE [LARGE SCALE GENOMIC DNA]</scope>
    <source>
        <strain evidence="3 4">14-MA-B</strain>
    </source>
</reference>
<accession>A0ABW7IRI5</accession>
<dbReference type="Proteomes" id="UP001607151">
    <property type="component" value="Unassembled WGS sequence"/>
</dbReference>
<comment type="caution">
    <text evidence="3">The sequence shown here is derived from an EMBL/GenBank/DDBJ whole genome shotgun (WGS) entry which is preliminary data.</text>
</comment>
<gene>
    <name evidence="3" type="ORF">ACGRQ9_01450</name>
</gene>
<dbReference type="PANTHER" id="PTHR12526">
    <property type="entry name" value="GLYCOSYLTRANSFERASE"/>
    <property type="match status" value="1"/>
</dbReference>
<dbReference type="Pfam" id="PF13439">
    <property type="entry name" value="Glyco_transf_4"/>
    <property type="match status" value="1"/>
</dbReference>
<evidence type="ECO:0000259" key="1">
    <source>
        <dbReference type="Pfam" id="PF00534"/>
    </source>
</evidence>
<dbReference type="GO" id="GO:0016757">
    <property type="term" value="F:glycosyltransferase activity"/>
    <property type="evidence" value="ECO:0007669"/>
    <property type="project" value="UniProtKB-KW"/>
</dbReference>
<dbReference type="Pfam" id="PF00534">
    <property type="entry name" value="Glycos_transf_1"/>
    <property type="match status" value="1"/>
</dbReference>
<dbReference type="CDD" id="cd03801">
    <property type="entry name" value="GT4_PimA-like"/>
    <property type="match status" value="1"/>
</dbReference>
<dbReference type="RefSeq" id="WP_394607128.1">
    <property type="nucleotide sequence ID" value="NZ_JBIHSN010000002.1"/>
</dbReference>
<dbReference type="SUPFAM" id="SSF53756">
    <property type="entry name" value="UDP-Glycosyltransferase/glycogen phosphorylase"/>
    <property type="match status" value="1"/>
</dbReference>
<sequence>MKIALVHMRHSNVGGTELFLNQLSKYLCEQGEDVTIICRTHVEPSHPNIKFVQLKPFSIGKAHRVYQFAKAVEKHVKNTHYDVVYGLGKTWSHDLIRIGGGTRKHVVELRKNQKPSWRDRVSLYIERRSVQSDHCKIVVSNSNKTSQELISDYGVDPKKIVTIHNAVETKRFDRERLKPEVDNLIQELKLDISVPTFLFLGSGYNRKGLKSLLDAYKLIDFKSNLLIVGNENHPEEYMDYAKQLGVYDSCQFLGKQNKPELFFSLADCYILPTKYEPFGFTVIEALSCGTPTITTQECGAKEVIDSNVSTVLSSGYSSQELADAMSHWAHLRGDIELKKQCRQSVMKQDVEAVMNDNYQVILSLSK</sequence>
<organism evidence="3 4">
    <name type="scientific">Vibrio rumoiensis</name>
    <dbReference type="NCBI Taxonomy" id="76258"/>
    <lineage>
        <taxon>Bacteria</taxon>
        <taxon>Pseudomonadati</taxon>
        <taxon>Pseudomonadota</taxon>
        <taxon>Gammaproteobacteria</taxon>
        <taxon>Vibrionales</taxon>
        <taxon>Vibrionaceae</taxon>
        <taxon>Vibrio</taxon>
    </lineage>
</organism>
<keyword evidence="3" id="KW-0328">Glycosyltransferase</keyword>
<evidence type="ECO:0000313" key="4">
    <source>
        <dbReference type="Proteomes" id="UP001607151"/>
    </source>
</evidence>
<keyword evidence="4" id="KW-1185">Reference proteome</keyword>
<dbReference type="EMBL" id="JBIHSN010000002">
    <property type="protein sequence ID" value="MFH0264209.1"/>
    <property type="molecule type" value="Genomic_DNA"/>
</dbReference>
<dbReference type="InterPro" id="IPR001296">
    <property type="entry name" value="Glyco_trans_1"/>
</dbReference>
<dbReference type="Gene3D" id="3.40.50.2000">
    <property type="entry name" value="Glycogen Phosphorylase B"/>
    <property type="match status" value="2"/>
</dbReference>
<keyword evidence="3" id="KW-0808">Transferase</keyword>